<feature type="transmembrane region" description="Helical" evidence="13">
    <location>
        <begin position="328"/>
        <end position="345"/>
    </location>
</feature>
<dbReference type="GO" id="GO:0015293">
    <property type="term" value="F:symporter activity"/>
    <property type="evidence" value="ECO:0007669"/>
    <property type="project" value="TreeGrafter"/>
</dbReference>
<feature type="transmembrane region" description="Helical" evidence="13">
    <location>
        <begin position="218"/>
        <end position="242"/>
    </location>
</feature>
<feature type="transmembrane region" description="Helical" evidence="13">
    <location>
        <begin position="172"/>
        <end position="197"/>
    </location>
</feature>
<dbReference type="InterPro" id="IPR051163">
    <property type="entry name" value="Sodium:Solute_Symporter_SSF"/>
</dbReference>
<feature type="transmembrane region" description="Helical" evidence="13">
    <location>
        <begin position="428"/>
        <end position="453"/>
    </location>
</feature>
<comment type="caution">
    <text evidence="14">The sequence shown here is derived from an EMBL/GenBank/DDBJ whole genome shotgun (WGS) entry which is preliminary data.</text>
</comment>
<evidence type="ECO:0000256" key="7">
    <source>
        <dbReference type="ARBA" id="ARBA00023053"/>
    </source>
</evidence>
<evidence type="ECO:0000256" key="4">
    <source>
        <dbReference type="ARBA" id="ARBA00022475"/>
    </source>
</evidence>
<comment type="subcellular location">
    <subcellularLocation>
        <location evidence="1">Cell membrane</location>
        <topology evidence="1">Multi-pass membrane protein</topology>
    </subcellularLocation>
</comment>
<evidence type="ECO:0000256" key="13">
    <source>
        <dbReference type="SAM" id="Phobius"/>
    </source>
</evidence>
<gene>
    <name evidence="14" type="ORF">O3P69_002722</name>
</gene>
<keyword evidence="8" id="KW-0406">Ion transport</keyword>
<dbReference type="PANTHER" id="PTHR42985">
    <property type="entry name" value="SODIUM-COUPLED MONOCARBOXYLATE TRANSPORTER"/>
    <property type="match status" value="1"/>
</dbReference>
<evidence type="ECO:0000256" key="2">
    <source>
        <dbReference type="ARBA" id="ARBA00006434"/>
    </source>
</evidence>
<feature type="transmembrane region" description="Helical" evidence="13">
    <location>
        <begin position="103"/>
        <end position="122"/>
    </location>
</feature>
<feature type="transmembrane region" description="Helical" evidence="13">
    <location>
        <begin position="502"/>
        <end position="524"/>
    </location>
</feature>
<keyword evidence="10" id="KW-0739">Sodium transport</keyword>
<evidence type="ECO:0000256" key="6">
    <source>
        <dbReference type="ARBA" id="ARBA00022989"/>
    </source>
</evidence>
<evidence type="ECO:0000256" key="11">
    <source>
        <dbReference type="RuleBase" id="RU362091"/>
    </source>
</evidence>
<feature type="transmembrane region" description="Helical" evidence="13">
    <location>
        <begin position="282"/>
        <end position="308"/>
    </location>
</feature>
<keyword evidence="6 13" id="KW-1133">Transmembrane helix</keyword>
<dbReference type="InterPro" id="IPR001734">
    <property type="entry name" value="Na/solute_symporter"/>
</dbReference>
<keyword evidence="7" id="KW-0915">Sodium</keyword>
<proteinExistence type="inferred from homology"/>
<accession>A0AAW0UQ80</accession>
<dbReference type="Proteomes" id="UP001487740">
    <property type="component" value="Unassembled WGS sequence"/>
</dbReference>
<keyword evidence="9 13" id="KW-0472">Membrane</keyword>
<organism evidence="14 15">
    <name type="scientific">Scylla paramamosain</name>
    <name type="common">Mud crab</name>
    <dbReference type="NCBI Taxonomy" id="85552"/>
    <lineage>
        <taxon>Eukaryota</taxon>
        <taxon>Metazoa</taxon>
        <taxon>Ecdysozoa</taxon>
        <taxon>Arthropoda</taxon>
        <taxon>Crustacea</taxon>
        <taxon>Multicrustacea</taxon>
        <taxon>Malacostraca</taxon>
        <taxon>Eumalacostraca</taxon>
        <taxon>Eucarida</taxon>
        <taxon>Decapoda</taxon>
        <taxon>Pleocyemata</taxon>
        <taxon>Brachyura</taxon>
        <taxon>Eubrachyura</taxon>
        <taxon>Portunoidea</taxon>
        <taxon>Portunidae</taxon>
        <taxon>Portuninae</taxon>
        <taxon>Scylla</taxon>
    </lineage>
</organism>
<keyword evidence="15" id="KW-1185">Reference proteome</keyword>
<feature type="transmembrane region" description="Helical" evidence="13">
    <location>
        <begin position="609"/>
        <end position="631"/>
    </location>
</feature>
<evidence type="ECO:0000256" key="8">
    <source>
        <dbReference type="ARBA" id="ARBA00023065"/>
    </source>
</evidence>
<dbReference type="EMBL" id="JARAKH010000009">
    <property type="protein sequence ID" value="KAK8401151.1"/>
    <property type="molecule type" value="Genomic_DNA"/>
</dbReference>
<evidence type="ECO:0000256" key="1">
    <source>
        <dbReference type="ARBA" id="ARBA00004651"/>
    </source>
</evidence>
<reference evidence="14 15" key="1">
    <citation type="submission" date="2023-03" db="EMBL/GenBank/DDBJ databases">
        <title>High-quality genome of Scylla paramamosain provides insights in environmental adaptation.</title>
        <authorList>
            <person name="Zhang L."/>
        </authorList>
    </citation>
    <scope>NUCLEOTIDE SEQUENCE [LARGE SCALE GENOMIC DNA]</scope>
    <source>
        <strain evidence="14">LZ_2023a</strain>
        <tissue evidence="14">Muscle</tissue>
    </source>
</reference>
<dbReference type="PANTHER" id="PTHR42985:SF40">
    <property type="entry name" value="LD47995P-RELATED"/>
    <property type="match status" value="1"/>
</dbReference>
<feature type="region of interest" description="Disordered" evidence="12">
    <location>
        <begin position="1"/>
        <end position="42"/>
    </location>
</feature>
<sequence>MPLHAHHSGSDLDNVHQSTSVPGLRKATTGHRRGKGATWRRGRLDGGVAPRECFVTDAPPAVAFSITTAAAAITRVPSQLSRPRQGKIDMMSHEAPSFTTADYLVFTASLIISLGIGFYHWYRSRGRDTKDFLMGGGHMSPIPVSFSFAAGVISAVSILGNSAEMYYYGSQLWMNIIGVMIGTVFIMAVVMPVIYPLKLITIYGYLEYRWGSSLVRKLASLLQLINLTTYMGIALYAPSLAISSVTPISTNTSVLVLGIVCAVYASMGGAKAVVYTDNFQSAVMLAGVIIVIVQGCAEVGGGAASWSIDAQHNRLEFFNLSTDPLERHTLMNVIIFGIYFTFSTTGFSQSQYMRWASVNSLQQSYLVMVVGSVGLVGLWSLINYSGLVVFSVYADCDPLSANYIEKIDQILMYFVADKLGYLPGIPGLFVAAIYSGVMSSVSSTLNALSAMVWKDLLEPLSMFAKVPEEKAKNINILISAVSGVVAVGVGVLAGSMGGLVQVTYALGGALAGPICGIFLSGILCPWVKQTSVCLGSLIALAFNMWVVMGSFLYAPGPTKLPLSVDGCFTNSTTIASTTTDVTTTTLISSTTVFPEDDEVFPLYRLSYCLYGAIGTLATVVLSTLFSCIFGFESPANVPVSSVNRTCLRFYCWVRREEMPTYKPGAATHYQTQSDDINSIIVTDMTKGDSGKHQIESGVMKNPQSPSSDAPGCDNPQPVGDFL</sequence>
<dbReference type="InterPro" id="IPR038377">
    <property type="entry name" value="Na/Glc_symporter_sf"/>
</dbReference>
<name>A0AAW0UQ80_SCYPA</name>
<evidence type="ECO:0000256" key="3">
    <source>
        <dbReference type="ARBA" id="ARBA00022448"/>
    </source>
</evidence>
<evidence type="ECO:0000256" key="12">
    <source>
        <dbReference type="SAM" id="MobiDB-lite"/>
    </source>
</evidence>
<evidence type="ECO:0000313" key="15">
    <source>
        <dbReference type="Proteomes" id="UP001487740"/>
    </source>
</evidence>
<keyword evidence="5 13" id="KW-0812">Transmembrane</keyword>
<dbReference type="AlphaFoldDB" id="A0AAW0UQ80"/>
<comment type="similarity">
    <text evidence="2 11">Belongs to the sodium:solute symporter (SSF) (TC 2.A.21) family.</text>
</comment>
<feature type="transmembrane region" description="Helical" evidence="13">
    <location>
        <begin position="254"/>
        <end position="275"/>
    </location>
</feature>
<evidence type="ECO:0000256" key="10">
    <source>
        <dbReference type="ARBA" id="ARBA00023201"/>
    </source>
</evidence>
<feature type="transmembrane region" description="Helical" evidence="13">
    <location>
        <begin position="531"/>
        <end position="554"/>
    </location>
</feature>
<dbReference type="Gene3D" id="1.20.1730.10">
    <property type="entry name" value="Sodium/glucose cotransporter"/>
    <property type="match status" value="1"/>
</dbReference>
<evidence type="ECO:0000256" key="9">
    <source>
        <dbReference type="ARBA" id="ARBA00023136"/>
    </source>
</evidence>
<dbReference type="NCBIfam" id="TIGR00813">
    <property type="entry name" value="sss"/>
    <property type="match status" value="1"/>
</dbReference>
<feature type="transmembrane region" description="Helical" evidence="13">
    <location>
        <begin position="365"/>
        <end position="382"/>
    </location>
</feature>
<feature type="transmembrane region" description="Helical" evidence="13">
    <location>
        <begin position="474"/>
        <end position="496"/>
    </location>
</feature>
<protein>
    <recommendedName>
        <fullName evidence="16">Sodium-coupled monocarboxylate transporter 1</fullName>
    </recommendedName>
</protein>
<feature type="transmembrane region" description="Helical" evidence="13">
    <location>
        <begin position="142"/>
        <end position="160"/>
    </location>
</feature>
<keyword evidence="3" id="KW-0813">Transport</keyword>
<keyword evidence="4" id="KW-1003">Cell membrane</keyword>
<evidence type="ECO:0000256" key="5">
    <source>
        <dbReference type="ARBA" id="ARBA00022692"/>
    </source>
</evidence>
<evidence type="ECO:0000313" key="14">
    <source>
        <dbReference type="EMBL" id="KAK8401151.1"/>
    </source>
</evidence>
<dbReference type="Pfam" id="PF00474">
    <property type="entry name" value="SSF"/>
    <property type="match status" value="1"/>
</dbReference>
<dbReference type="PROSITE" id="PS50283">
    <property type="entry name" value="NA_SOLUT_SYMP_3"/>
    <property type="match status" value="1"/>
</dbReference>
<dbReference type="GO" id="GO:0006814">
    <property type="term" value="P:sodium ion transport"/>
    <property type="evidence" value="ECO:0007669"/>
    <property type="project" value="UniProtKB-KW"/>
</dbReference>
<dbReference type="GO" id="GO:0005886">
    <property type="term" value="C:plasma membrane"/>
    <property type="evidence" value="ECO:0007669"/>
    <property type="project" value="UniProtKB-SubCell"/>
</dbReference>
<feature type="region of interest" description="Disordered" evidence="12">
    <location>
        <begin position="687"/>
        <end position="722"/>
    </location>
</feature>
<feature type="compositionally biased region" description="Basic residues" evidence="12">
    <location>
        <begin position="28"/>
        <end position="41"/>
    </location>
</feature>
<evidence type="ECO:0008006" key="16">
    <source>
        <dbReference type="Google" id="ProtNLM"/>
    </source>
</evidence>